<evidence type="ECO:0000313" key="3">
    <source>
        <dbReference type="EMBL" id="MFF8279812.1"/>
    </source>
</evidence>
<dbReference type="InterPro" id="IPR050267">
    <property type="entry name" value="Anti-sigma-factor_SerPK"/>
</dbReference>
<dbReference type="SUPFAM" id="SSF55874">
    <property type="entry name" value="ATPase domain of HSP90 chaperone/DNA topoisomerase II/histidine kinase"/>
    <property type="match status" value="1"/>
</dbReference>
<dbReference type="InterPro" id="IPR036890">
    <property type="entry name" value="HATPase_C_sf"/>
</dbReference>
<keyword evidence="1" id="KW-0808">Transferase</keyword>
<dbReference type="Pfam" id="PF13581">
    <property type="entry name" value="HATPase_c_2"/>
    <property type="match status" value="1"/>
</dbReference>
<keyword evidence="3" id="KW-0547">Nucleotide-binding</keyword>
<comment type="caution">
    <text evidence="3">The sequence shown here is derived from an EMBL/GenBank/DDBJ whole genome shotgun (WGS) entry which is preliminary data.</text>
</comment>
<name>A0ABW6YK04_9ACTN</name>
<dbReference type="PANTHER" id="PTHR35526:SF3">
    <property type="entry name" value="ANTI-SIGMA-F FACTOR RSBW"/>
    <property type="match status" value="1"/>
</dbReference>
<protein>
    <submittedName>
        <fullName evidence="3">ATP-binding protein</fullName>
    </submittedName>
</protein>
<keyword evidence="4" id="KW-1185">Reference proteome</keyword>
<keyword evidence="1" id="KW-0723">Serine/threonine-protein kinase</keyword>
<keyword evidence="1" id="KW-0418">Kinase</keyword>
<reference evidence="3 4" key="1">
    <citation type="submission" date="2024-10" db="EMBL/GenBank/DDBJ databases">
        <title>The Natural Products Discovery Center: Release of the First 8490 Sequenced Strains for Exploring Actinobacteria Biosynthetic Diversity.</title>
        <authorList>
            <person name="Kalkreuter E."/>
            <person name="Kautsar S.A."/>
            <person name="Yang D."/>
            <person name="Bader C.D."/>
            <person name="Teijaro C.N."/>
            <person name="Fluegel L."/>
            <person name="Davis C.M."/>
            <person name="Simpson J.R."/>
            <person name="Lauterbach L."/>
            <person name="Steele A.D."/>
            <person name="Gui C."/>
            <person name="Meng S."/>
            <person name="Li G."/>
            <person name="Viehrig K."/>
            <person name="Ye F."/>
            <person name="Su P."/>
            <person name="Kiefer A.F."/>
            <person name="Nichols A."/>
            <person name="Cepeda A.J."/>
            <person name="Yan W."/>
            <person name="Fan B."/>
            <person name="Jiang Y."/>
            <person name="Adhikari A."/>
            <person name="Zheng C.-J."/>
            <person name="Schuster L."/>
            <person name="Cowan T.M."/>
            <person name="Smanski M.J."/>
            <person name="Chevrette M.G."/>
            <person name="De Carvalho L.P.S."/>
            <person name="Shen B."/>
        </authorList>
    </citation>
    <scope>NUCLEOTIDE SEQUENCE [LARGE SCALE GENOMIC DNA]</scope>
    <source>
        <strain evidence="3 4">NPDC015755</strain>
    </source>
</reference>
<dbReference type="InterPro" id="IPR003594">
    <property type="entry name" value="HATPase_dom"/>
</dbReference>
<evidence type="ECO:0000256" key="1">
    <source>
        <dbReference type="ARBA" id="ARBA00022527"/>
    </source>
</evidence>
<dbReference type="RefSeq" id="WP_391936733.1">
    <property type="nucleotide sequence ID" value="NZ_JBIBSM010000017.1"/>
</dbReference>
<evidence type="ECO:0000313" key="4">
    <source>
        <dbReference type="Proteomes" id="UP001603013"/>
    </source>
</evidence>
<dbReference type="PANTHER" id="PTHR35526">
    <property type="entry name" value="ANTI-SIGMA-F FACTOR RSBW-RELATED"/>
    <property type="match status" value="1"/>
</dbReference>
<dbReference type="Proteomes" id="UP001603013">
    <property type="component" value="Unassembled WGS sequence"/>
</dbReference>
<evidence type="ECO:0000259" key="2">
    <source>
        <dbReference type="Pfam" id="PF13581"/>
    </source>
</evidence>
<feature type="domain" description="Histidine kinase/HSP90-like ATPase" evidence="2">
    <location>
        <begin position="9"/>
        <end position="115"/>
    </location>
</feature>
<organism evidence="3 4">
    <name type="scientific">Streptomyces lateritius</name>
    <dbReference type="NCBI Taxonomy" id="67313"/>
    <lineage>
        <taxon>Bacteria</taxon>
        <taxon>Bacillati</taxon>
        <taxon>Actinomycetota</taxon>
        <taxon>Actinomycetes</taxon>
        <taxon>Kitasatosporales</taxon>
        <taxon>Streptomycetaceae</taxon>
        <taxon>Streptomyces</taxon>
    </lineage>
</organism>
<keyword evidence="3" id="KW-0067">ATP-binding</keyword>
<sequence length="120" mass="13022">MEFGRTEGAIAHARDFTVDFLERSASAVAGSVDAARLVVSELVTNVVKYAPGPCRLELVLHVGMLEICVHDTYGTLPVARPRDPERVGRHGMEIVIAICTEVEVEPTPNGKRVRAFLPLG</sequence>
<dbReference type="Gene3D" id="3.30.565.10">
    <property type="entry name" value="Histidine kinase-like ATPase, C-terminal domain"/>
    <property type="match status" value="1"/>
</dbReference>
<gene>
    <name evidence="3" type="ORF">ACF05T_27510</name>
</gene>
<dbReference type="EMBL" id="JBIBSM010000017">
    <property type="protein sequence ID" value="MFF8279812.1"/>
    <property type="molecule type" value="Genomic_DNA"/>
</dbReference>
<dbReference type="GO" id="GO:0005524">
    <property type="term" value="F:ATP binding"/>
    <property type="evidence" value="ECO:0007669"/>
    <property type="project" value="UniProtKB-KW"/>
</dbReference>
<accession>A0ABW6YK04</accession>
<dbReference type="CDD" id="cd16936">
    <property type="entry name" value="HATPase_RsbW-like"/>
    <property type="match status" value="1"/>
</dbReference>
<proteinExistence type="predicted"/>